<evidence type="ECO:0000256" key="2">
    <source>
        <dbReference type="SAM" id="MobiDB-lite"/>
    </source>
</evidence>
<sequence>MIHTLHFVSPETKLLFFSETIASERESLFIKKAEMCCILFNFEEPFLQVKSKEIKRLTLNEMAEFISMHQNFLTEPIYASLIEMLRTNAFRVFVPTNRTVTDEFGGGEVEDAEDINYELSWPHLQLVYETFLRFVSSPDFQAVLGKKYIDHKFLTNFVQLFDSEDPRERDYAKTILHRIYGKLVSSRSYIRQLIDNIFLRFVYEEDGYNGIGELLEIMESIINGFQVPLKEEHKMFLRRVLLPLHKAPTLMSYHSQLATCITEFLKKDPKLLVLIIMEGLLRFWPRTNSYKEVLFLNELEHCLEIAAASEFQSILRPVFGQLAKCIVSEHFQVENEIVSERALYFWNNDHLVSMMSENVREIVPLIYKSLMQAKNHWNKTVHGLVSQAINWAIETNQKAVEDSARKIAIEQKTEIENRRKQIDNWSRVEKAAQAAKDRPATVFKSYNIQHLPKTNYKSTSSTEEDSETINQYPSRAQRNVSTAYTISDRVPETRQFRSSSLLEDSTFTMNQQAGFTETVQKPAAMNRPIRQSDPTTSSTKFTPYSSDETWATNPVSLPDNNLSNQYQSANITPFKPVPSAGPSSVPKAENVSEDTKHRKKSKALSKKTDEFASLPTRQSPQLQ</sequence>
<dbReference type="GO" id="GO:0000159">
    <property type="term" value="C:protein phosphatase type 2A complex"/>
    <property type="evidence" value="ECO:0007669"/>
    <property type="project" value="InterPro"/>
</dbReference>
<feature type="compositionally biased region" description="Polar residues" evidence="2">
    <location>
        <begin position="469"/>
        <end position="481"/>
    </location>
</feature>
<feature type="compositionally biased region" description="Polar residues" evidence="2">
    <location>
        <begin position="532"/>
        <end position="571"/>
    </location>
</feature>
<protein>
    <recommendedName>
        <fullName evidence="5">Serine/threonine-protein phosphatase 2A regulatory subunit B</fullName>
    </recommendedName>
</protein>
<evidence type="ECO:0000256" key="1">
    <source>
        <dbReference type="ARBA" id="ARBA00009745"/>
    </source>
</evidence>
<dbReference type="PANTHER" id="PTHR10257:SF3">
    <property type="entry name" value="SERINE_THREONINE-PROTEIN PHOSPHATASE 2A 56 KDA REGULATORY SUBUNIT GAMMA ISOFORM"/>
    <property type="match status" value="1"/>
</dbReference>
<proteinExistence type="inferred from homology"/>
<dbReference type="Pfam" id="PF01603">
    <property type="entry name" value="B56"/>
    <property type="match status" value="1"/>
</dbReference>
<comment type="caution">
    <text evidence="3">The sequence shown here is derived from an EMBL/GenBank/DDBJ whole genome shotgun (WGS) entry which is preliminary data.</text>
</comment>
<evidence type="ECO:0000313" key="4">
    <source>
        <dbReference type="Proteomes" id="UP000699462"/>
    </source>
</evidence>
<dbReference type="OrthoDB" id="10264446at2759"/>
<accession>A0A8T0DJI3</accession>
<dbReference type="EMBL" id="JTDF01004207">
    <property type="protein sequence ID" value="KAF8567094.1"/>
    <property type="molecule type" value="Genomic_DNA"/>
</dbReference>
<keyword evidence="4" id="KW-1185">Reference proteome</keyword>
<evidence type="ECO:0008006" key="5">
    <source>
        <dbReference type="Google" id="ProtNLM"/>
    </source>
</evidence>
<organism evidence="3 4">
    <name type="scientific">Paragonimus westermani</name>
    <dbReference type="NCBI Taxonomy" id="34504"/>
    <lineage>
        <taxon>Eukaryota</taxon>
        <taxon>Metazoa</taxon>
        <taxon>Spiralia</taxon>
        <taxon>Lophotrochozoa</taxon>
        <taxon>Platyhelminthes</taxon>
        <taxon>Trematoda</taxon>
        <taxon>Digenea</taxon>
        <taxon>Plagiorchiida</taxon>
        <taxon>Troglotremata</taxon>
        <taxon>Troglotrematidae</taxon>
        <taxon>Paragonimus</taxon>
    </lineage>
</organism>
<dbReference type="PANTHER" id="PTHR10257">
    <property type="entry name" value="SERINE/THREONINE PROTEIN PHOSPHATASE 2A PP2A REGULATORY SUBUNIT B"/>
    <property type="match status" value="1"/>
</dbReference>
<comment type="similarity">
    <text evidence="1">Belongs to the phosphatase 2A regulatory subunit B56 family.</text>
</comment>
<dbReference type="GO" id="GO:0019888">
    <property type="term" value="F:protein phosphatase regulator activity"/>
    <property type="evidence" value="ECO:0007669"/>
    <property type="project" value="InterPro"/>
</dbReference>
<gene>
    <name evidence="3" type="ORF">P879_05660</name>
</gene>
<feature type="region of interest" description="Disordered" evidence="2">
    <location>
        <begin position="516"/>
        <end position="623"/>
    </location>
</feature>
<dbReference type="InterPro" id="IPR002554">
    <property type="entry name" value="PP2A_B56"/>
</dbReference>
<dbReference type="InterPro" id="IPR011989">
    <property type="entry name" value="ARM-like"/>
</dbReference>
<dbReference type="Gene3D" id="1.25.10.10">
    <property type="entry name" value="Leucine-rich Repeat Variant"/>
    <property type="match status" value="1"/>
</dbReference>
<dbReference type="FunFam" id="1.25.10.10:FF:000331">
    <property type="entry name" value="Phosphoprotein phosphatase, putative"/>
    <property type="match status" value="1"/>
</dbReference>
<feature type="region of interest" description="Disordered" evidence="2">
    <location>
        <begin position="454"/>
        <end position="481"/>
    </location>
</feature>
<dbReference type="Proteomes" id="UP000699462">
    <property type="component" value="Unassembled WGS sequence"/>
</dbReference>
<name>A0A8T0DJI3_9TREM</name>
<reference evidence="3 4" key="1">
    <citation type="submission" date="2019-07" db="EMBL/GenBank/DDBJ databases">
        <title>Annotation for the trematode Paragonimus westermani.</title>
        <authorList>
            <person name="Choi Y.-J."/>
        </authorList>
    </citation>
    <scope>NUCLEOTIDE SEQUENCE [LARGE SCALE GENOMIC DNA]</scope>
    <source>
        <strain evidence="3">180907_Pwestermani</strain>
    </source>
</reference>
<dbReference type="SUPFAM" id="SSF48371">
    <property type="entry name" value="ARM repeat"/>
    <property type="match status" value="1"/>
</dbReference>
<dbReference type="InterPro" id="IPR016024">
    <property type="entry name" value="ARM-type_fold"/>
</dbReference>
<evidence type="ECO:0000313" key="3">
    <source>
        <dbReference type="EMBL" id="KAF8567094.1"/>
    </source>
</evidence>
<dbReference type="GO" id="GO:0007165">
    <property type="term" value="P:signal transduction"/>
    <property type="evidence" value="ECO:0007669"/>
    <property type="project" value="InterPro"/>
</dbReference>
<dbReference type="AlphaFoldDB" id="A0A8T0DJI3"/>